<gene>
    <name evidence="8" type="ORF">COCNU_01G001050</name>
</gene>
<dbReference type="PROSITE" id="PS50888">
    <property type="entry name" value="BHLH"/>
    <property type="match status" value="1"/>
</dbReference>
<reference evidence="8" key="2">
    <citation type="submission" date="2019-07" db="EMBL/GenBank/DDBJ databases">
        <authorList>
            <person name="Yang Y."/>
            <person name="Bocs S."/>
            <person name="Baudouin L."/>
        </authorList>
    </citation>
    <scope>NUCLEOTIDE SEQUENCE</scope>
    <source>
        <tissue evidence="8">Spear leaf of Hainan Tall coconut</tissue>
    </source>
</reference>
<evidence type="ECO:0000256" key="3">
    <source>
        <dbReference type="ARBA" id="ARBA00023015"/>
    </source>
</evidence>
<dbReference type="GO" id="GO:0006355">
    <property type="term" value="P:regulation of DNA-templated transcription"/>
    <property type="evidence" value="ECO:0007669"/>
    <property type="project" value="InterPro"/>
</dbReference>
<dbReference type="Proteomes" id="UP000797356">
    <property type="component" value="Chromosome 1"/>
</dbReference>
<dbReference type="InterPro" id="IPR011598">
    <property type="entry name" value="bHLH_dom"/>
</dbReference>
<evidence type="ECO:0000259" key="7">
    <source>
        <dbReference type="PROSITE" id="PS50888"/>
    </source>
</evidence>
<accession>A0A8K0MTF2</accession>
<dbReference type="GO" id="GO:0005634">
    <property type="term" value="C:nucleus"/>
    <property type="evidence" value="ECO:0007669"/>
    <property type="project" value="UniProtKB-SubCell"/>
</dbReference>
<dbReference type="InterPro" id="IPR036638">
    <property type="entry name" value="HLH_DNA-bd_sf"/>
</dbReference>
<dbReference type="InterPro" id="IPR044660">
    <property type="entry name" value="IBH1-like"/>
</dbReference>
<dbReference type="EMBL" id="CM017872">
    <property type="protein sequence ID" value="KAG1326171.1"/>
    <property type="molecule type" value="Genomic_DNA"/>
</dbReference>
<evidence type="ECO:0000256" key="5">
    <source>
        <dbReference type="ARBA" id="ARBA00023242"/>
    </source>
</evidence>
<dbReference type="InterPro" id="IPR044549">
    <property type="entry name" value="bHLH_AtIBH1-like"/>
</dbReference>
<comment type="similarity">
    <text evidence="2">Belongs to the bHLH protein family.</text>
</comment>
<evidence type="ECO:0000256" key="6">
    <source>
        <dbReference type="SAM" id="MobiDB-lite"/>
    </source>
</evidence>
<evidence type="ECO:0000313" key="8">
    <source>
        <dbReference type="EMBL" id="KAG1326171.1"/>
    </source>
</evidence>
<dbReference type="AlphaFoldDB" id="A0A8K0MTF2"/>
<feature type="region of interest" description="Disordered" evidence="6">
    <location>
        <begin position="1"/>
        <end position="37"/>
    </location>
</feature>
<dbReference type="PANTHER" id="PTHR33124">
    <property type="entry name" value="TRANSCRIPTION FACTOR IBH1-LIKE 1"/>
    <property type="match status" value="1"/>
</dbReference>
<dbReference type="Pfam" id="PF26576">
    <property type="entry name" value="IBH1_N"/>
    <property type="match status" value="1"/>
</dbReference>
<evidence type="ECO:0000313" key="9">
    <source>
        <dbReference type="Proteomes" id="UP000797356"/>
    </source>
</evidence>
<keyword evidence="4" id="KW-0804">Transcription</keyword>
<dbReference type="SUPFAM" id="SSF47459">
    <property type="entry name" value="HLH, helix-loop-helix DNA-binding domain"/>
    <property type="match status" value="1"/>
</dbReference>
<comment type="caution">
    <text evidence="8">The sequence shown here is derived from an EMBL/GenBank/DDBJ whole genome shotgun (WGS) entry which is preliminary data.</text>
</comment>
<dbReference type="PANTHER" id="PTHR33124:SF12">
    <property type="entry name" value="TRANSCRIPTION FACTOR BHLH148"/>
    <property type="match status" value="1"/>
</dbReference>
<comment type="subcellular location">
    <subcellularLocation>
        <location evidence="1">Nucleus</location>
    </subcellularLocation>
</comment>
<protein>
    <submittedName>
        <fullName evidence="8">Transcription factor bHLH148</fullName>
    </submittedName>
</protein>
<feature type="domain" description="BHLH" evidence="7">
    <location>
        <begin position="116"/>
        <end position="165"/>
    </location>
</feature>
<proteinExistence type="inferred from homology"/>
<dbReference type="OrthoDB" id="1647165at2759"/>
<organism evidence="8 9">
    <name type="scientific">Cocos nucifera</name>
    <name type="common">Coconut palm</name>
    <dbReference type="NCBI Taxonomy" id="13894"/>
    <lineage>
        <taxon>Eukaryota</taxon>
        <taxon>Viridiplantae</taxon>
        <taxon>Streptophyta</taxon>
        <taxon>Embryophyta</taxon>
        <taxon>Tracheophyta</taxon>
        <taxon>Spermatophyta</taxon>
        <taxon>Magnoliopsida</taxon>
        <taxon>Liliopsida</taxon>
        <taxon>Arecaceae</taxon>
        <taxon>Arecoideae</taxon>
        <taxon>Cocoseae</taxon>
        <taxon>Attaleinae</taxon>
        <taxon>Cocos</taxon>
    </lineage>
</organism>
<dbReference type="GO" id="GO:0000976">
    <property type="term" value="F:transcription cis-regulatory region binding"/>
    <property type="evidence" value="ECO:0007669"/>
    <property type="project" value="UniProtKB-ARBA"/>
</dbReference>
<evidence type="ECO:0000256" key="1">
    <source>
        <dbReference type="ARBA" id="ARBA00004123"/>
    </source>
</evidence>
<sequence>MPIPNHEVKEDRGRKRKRGSSGNESTPGPPRRWRTDTKRRIYSFKLLEALRRLRRSSSASPPRVRVVREAADRALAAAARGRTRWSRAVLSGSRLLRLKARRRPGVTAACGRQRKSPALVMPERRRSSAPDIRRRTRVLGRLVPGCRKLSVPTLLEEALDYIAALQLQVRAMSELADMLSGSSRSARLGSP</sequence>
<evidence type="ECO:0000256" key="4">
    <source>
        <dbReference type="ARBA" id="ARBA00023163"/>
    </source>
</evidence>
<dbReference type="InterPro" id="IPR059002">
    <property type="entry name" value="IBH1_N"/>
</dbReference>
<keyword evidence="3" id="KW-0805">Transcription regulation</keyword>
<name>A0A8K0MTF2_COCNU</name>
<feature type="compositionally biased region" description="Basic and acidic residues" evidence="6">
    <location>
        <begin position="1"/>
        <end position="13"/>
    </location>
</feature>
<keyword evidence="9" id="KW-1185">Reference proteome</keyword>
<reference evidence="8" key="1">
    <citation type="journal article" date="2017" name="Gigascience">
        <title>The genome draft of coconut (Cocos nucifera).</title>
        <authorList>
            <person name="Xiao Y."/>
            <person name="Xu P."/>
            <person name="Fan H."/>
            <person name="Baudouin L."/>
            <person name="Xia W."/>
            <person name="Bocs S."/>
            <person name="Xu J."/>
            <person name="Li Q."/>
            <person name="Guo A."/>
            <person name="Zhou L."/>
            <person name="Li J."/>
            <person name="Wu Y."/>
            <person name="Ma Z."/>
            <person name="Armero A."/>
            <person name="Issali A.E."/>
            <person name="Liu N."/>
            <person name="Peng M."/>
            <person name="Yang Y."/>
        </authorList>
    </citation>
    <scope>NUCLEOTIDE SEQUENCE</scope>
    <source>
        <tissue evidence="8">Spear leaf of Hainan Tall coconut</tissue>
    </source>
</reference>
<keyword evidence="5" id="KW-0539">Nucleus</keyword>
<dbReference type="GO" id="GO:0046983">
    <property type="term" value="F:protein dimerization activity"/>
    <property type="evidence" value="ECO:0007669"/>
    <property type="project" value="InterPro"/>
</dbReference>
<dbReference type="Gene3D" id="4.10.280.10">
    <property type="entry name" value="Helix-loop-helix DNA-binding domain"/>
    <property type="match status" value="1"/>
</dbReference>
<dbReference type="CDD" id="cd11444">
    <property type="entry name" value="bHLH_AtIBH1_like"/>
    <property type="match status" value="1"/>
</dbReference>
<evidence type="ECO:0000256" key="2">
    <source>
        <dbReference type="ARBA" id="ARBA00005510"/>
    </source>
</evidence>